<dbReference type="RefSeq" id="WP_338096892.1">
    <property type="nucleotide sequence ID" value="NZ_JAWDKB010000008.1"/>
</dbReference>
<name>A0AAE4SCU7_9EURY</name>
<accession>A0AAE4SCU7</accession>
<dbReference type="AlphaFoldDB" id="A0AAE4SCU7"/>
<evidence type="ECO:0000313" key="2">
    <source>
        <dbReference type="Proteomes" id="UP001283212"/>
    </source>
</evidence>
<evidence type="ECO:0000313" key="1">
    <source>
        <dbReference type="EMBL" id="MDV0444394.1"/>
    </source>
</evidence>
<protein>
    <recommendedName>
        <fullName evidence="3">Holliday junction resolvase</fullName>
    </recommendedName>
</protein>
<dbReference type="InterPro" id="IPR011335">
    <property type="entry name" value="Restrct_endonuc-II-like"/>
</dbReference>
<dbReference type="Gene3D" id="3.40.1350.10">
    <property type="match status" value="1"/>
</dbReference>
<comment type="caution">
    <text evidence="1">The sequence shown here is derived from an EMBL/GenBank/DDBJ whole genome shotgun (WGS) entry which is preliminary data.</text>
</comment>
<dbReference type="EMBL" id="JAWDKB010000008">
    <property type="protein sequence ID" value="MDV0444394.1"/>
    <property type="molecule type" value="Genomic_DNA"/>
</dbReference>
<keyword evidence="2" id="KW-1185">Reference proteome</keyword>
<sequence length="156" mass="18190">MANDFERTVVTCINRYFTEHRMKGFAYRLKQARFNSQYVDIIVDSLDPAHYLAIECKSLKGKRLSFSSNFHKDKEGVHQIDNISGFLKYTGRKGFLAVEFRGNGQKNEAYLMPWDKVCAFYDMQASIPIEEFRKCIPLERTSYGYYLECFSVSPSD</sequence>
<reference evidence="1 2" key="1">
    <citation type="submission" date="2023-06" db="EMBL/GenBank/DDBJ databases">
        <title>Genome sequence of Methancorpusculaceae sp. Cs1.</title>
        <authorList>
            <person name="Protasov E."/>
            <person name="Platt K."/>
            <person name="Poehlein A."/>
            <person name="Daniel R."/>
            <person name="Brune A."/>
        </authorList>
    </citation>
    <scope>NUCLEOTIDE SEQUENCE [LARGE SCALE GENOMIC DNA]</scope>
    <source>
        <strain evidence="1 2">Cs1</strain>
    </source>
</reference>
<evidence type="ECO:0008006" key="3">
    <source>
        <dbReference type="Google" id="ProtNLM"/>
    </source>
</evidence>
<organism evidence="1 2">
    <name type="scientific">Methanorbis rubei</name>
    <dbReference type="NCBI Taxonomy" id="3028300"/>
    <lineage>
        <taxon>Archaea</taxon>
        <taxon>Methanobacteriati</taxon>
        <taxon>Methanobacteriota</taxon>
        <taxon>Stenosarchaea group</taxon>
        <taxon>Methanomicrobia</taxon>
        <taxon>Methanomicrobiales</taxon>
        <taxon>Methanocorpusculaceae</taxon>
        <taxon>Methanorbis</taxon>
    </lineage>
</organism>
<dbReference type="Proteomes" id="UP001283212">
    <property type="component" value="Unassembled WGS sequence"/>
</dbReference>
<gene>
    <name evidence="1" type="ORF">McpCs1_18030</name>
</gene>
<dbReference type="InterPro" id="IPR011856">
    <property type="entry name" value="tRNA_endonuc-like_dom_sf"/>
</dbReference>
<proteinExistence type="predicted"/>
<dbReference type="SUPFAM" id="SSF52980">
    <property type="entry name" value="Restriction endonuclease-like"/>
    <property type="match status" value="1"/>
</dbReference>
<dbReference type="GO" id="GO:0003676">
    <property type="term" value="F:nucleic acid binding"/>
    <property type="evidence" value="ECO:0007669"/>
    <property type="project" value="InterPro"/>
</dbReference>